<feature type="domain" description="Response regulatory" evidence="2">
    <location>
        <begin position="5"/>
        <end position="123"/>
    </location>
</feature>
<name>A0A7I8DYR6_9FIRM</name>
<reference evidence="4" key="1">
    <citation type="submission" date="2020-09" db="EMBL/GenBank/DDBJ databases">
        <title>Complete genome sequencing of Faecalibacillus intestinalis strain 14EGH31.</title>
        <authorList>
            <person name="Sakamoto M."/>
            <person name="Murakami T."/>
            <person name="Mori H."/>
        </authorList>
    </citation>
    <scope>NUCLEOTIDE SEQUENCE [LARGE SCALE GENOMIC DNA]</scope>
    <source>
        <strain evidence="4">14EGH31</strain>
    </source>
</reference>
<accession>A0A7I8DYR6</accession>
<sequence>MEKKKIFIIVENHELLEGIAQQFEKFSNYQIVGTANSAGDAITFFKTNNCDLLVIDLMLTDIDGVGVLEKVNEVNKNAYQKVVCITSFTSPLISNALEKLNVSYCFKIPFDFNYFMDVIKRVFSDEIKIKKLKSKMKSQKFYMKWVFLLI</sequence>
<dbReference type="GO" id="GO:0000160">
    <property type="term" value="P:phosphorelay signal transduction system"/>
    <property type="evidence" value="ECO:0007669"/>
    <property type="project" value="InterPro"/>
</dbReference>
<gene>
    <name evidence="3" type="ORF">Fi14EGH31_15110</name>
</gene>
<protein>
    <recommendedName>
        <fullName evidence="2">Response regulatory domain-containing protein</fullName>
    </recommendedName>
</protein>
<dbReference type="SUPFAM" id="SSF52172">
    <property type="entry name" value="CheY-like"/>
    <property type="match status" value="1"/>
</dbReference>
<dbReference type="KEGG" id="fit:Fi14EGH31_15110"/>
<dbReference type="InterPro" id="IPR011006">
    <property type="entry name" value="CheY-like_superfamily"/>
</dbReference>
<evidence type="ECO:0000313" key="3">
    <source>
        <dbReference type="EMBL" id="BCL57799.1"/>
    </source>
</evidence>
<evidence type="ECO:0000313" key="4">
    <source>
        <dbReference type="Proteomes" id="UP000593842"/>
    </source>
</evidence>
<dbReference type="Pfam" id="PF00072">
    <property type="entry name" value="Response_reg"/>
    <property type="match status" value="1"/>
</dbReference>
<dbReference type="Proteomes" id="UP000593842">
    <property type="component" value="Chromosome"/>
</dbReference>
<organism evidence="3 4">
    <name type="scientific">Faecalibacillus intestinalis</name>
    <dbReference type="NCBI Taxonomy" id="1982626"/>
    <lineage>
        <taxon>Bacteria</taxon>
        <taxon>Bacillati</taxon>
        <taxon>Bacillota</taxon>
        <taxon>Erysipelotrichia</taxon>
        <taxon>Erysipelotrichales</taxon>
        <taxon>Coprobacillaceae</taxon>
        <taxon>Faecalibacillus</taxon>
    </lineage>
</organism>
<dbReference type="PROSITE" id="PS50110">
    <property type="entry name" value="RESPONSE_REGULATORY"/>
    <property type="match status" value="1"/>
</dbReference>
<dbReference type="EMBL" id="AP024085">
    <property type="protein sequence ID" value="BCL57799.1"/>
    <property type="molecule type" value="Genomic_DNA"/>
</dbReference>
<evidence type="ECO:0000259" key="2">
    <source>
        <dbReference type="PROSITE" id="PS50110"/>
    </source>
</evidence>
<dbReference type="Gene3D" id="3.40.50.2300">
    <property type="match status" value="1"/>
</dbReference>
<dbReference type="SMART" id="SM00448">
    <property type="entry name" value="REC"/>
    <property type="match status" value="1"/>
</dbReference>
<dbReference type="InterPro" id="IPR001789">
    <property type="entry name" value="Sig_transdc_resp-reg_receiver"/>
</dbReference>
<proteinExistence type="predicted"/>
<dbReference type="AlphaFoldDB" id="A0A7I8DYR6"/>
<keyword evidence="1" id="KW-0597">Phosphoprotein</keyword>
<feature type="modified residue" description="4-aspartylphosphate" evidence="1">
    <location>
        <position position="56"/>
    </location>
</feature>
<evidence type="ECO:0000256" key="1">
    <source>
        <dbReference type="PROSITE-ProRule" id="PRU00169"/>
    </source>
</evidence>